<keyword evidence="3" id="KW-1185">Reference proteome</keyword>
<protein>
    <submittedName>
        <fullName evidence="2">Uncharacterized protein</fullName>
    </submittedName>
</protein>
<keyword evidence="1" id="KW-0732">Signal</keyword>
<organism evidence="2 3">
    <name type="scientific">Anas platyrhynchos</name>
    <name type="common">Mallard</name>
    <name type="synonym">Anas boschas</name>
    <dbReference type="NCBI Taxonomy" id="8839"/>
    <lineage>
        <taxon>Eukaryota</taxon>
        <taxon>Metazoa</taxon>
        <taxon>Chordata</taxon>
        <taxon>Craniata</taxon>
        <taxon>Vertebrata</taxon>
        <taxon>Euteleostomi</taxon>
        <taxon>Archelosauria</taxon>
        <taxon>Archosauria</taxon>
        <taxon>Dinosauria</taxon>
        <taxon>Saurischia</taxon>
        <taxon>Theropoda</taxon>
        <taxon>Coelurosauria</taxon>
        <taxon>Aves</taxon>
        <taxon>Neognathae</taxon>
        <taxon>Galloanserae</taxon>
        <taxon>Anseriformes</taxon>
        <taxon>Anatidae</taxon>
        <taxon>Anatinae</taxon>
        <taxon>Anas</taxon>
    </lineage>
</organism>
<dbReference type="EMBL" id="KB742808">
    <property type="protein sequence ID" value="EOB04128.1"/>
    <property type="molecule type" value="Genomic_DNA"/>
</dbReference>
<reference evidence="3" key="1">
    <citation type="journal article" date="2013" name="Nat. Genet.">
        <title>The duck genome and transcriptome provide insight into an avian influenza virus reservoir species.</title>
        <authorList>
            <person name="Huang Y."/>
            <person name="Li Y."/>
            <person name="Burt D.W."/>
            <person name="Chen H."/>
            <person name="Zhang Y."/>
            <person name="Qian W."/>
            <person name="Kim H."/>
            <person name="Gan S."/>
            <person name="Zhao Y."/>
            <person name="Li J."/>
            <person name="Yi K."/>
            <person name="Feng H."/>
            <person name="Zhu P."/>
            <person name="Li B."/>
            <person name="Liu Q."/>
            <person name="Fairley S."/>
            <person name="Magor K.E."/>
            <person name="Du Z."/>
            <person name="Hu X."/>
            <person name="Goodman L."/>
            <person name="Tafer H."/>
            <person name="Vignal A."/>
            <person name="Lee T."/>
            <person name="Kim K.W."/>
            <person name="Sheng Z."/>
            <person name="An Y."/>
            <person name="Searle S."/>
            <person name="Herrero J."/>
            <person name="Groenen M.A."/>
            <person name="Crooijmans R.P."/>
            <person name="Faraut T."/>
            <person name="Cai Q."/>
            <person name="Webster R.G."/>
            <person name="Aldridge J.R."/>
            <person name="Warren W.C."/>
            <person name="Bartschat S."/>
            <person name="Kehr S."/>
            <person name="Marz M."/>
            <person name="Stadler P.F."/>
            <person name="Smith J."/>
            <person name="Kraus R.H."/>
            <person name="Zhao Y."/>
            <person name="Ren L."/>
            <person name="Fei J."/>
            <person name="Morisson M."/>
            <person name="Kaiser P."/>
            <person name="Griffin D.K."/>
            <person name="Rao M."/>
            <person name="Pitel F."/>
            <person name="Wang J."/>
            <person name="Li N."/>
        </authorList>
    </citation>
    <scope>NUCLEOTIDE SEQUENCE [LARGE SCALE GENOMIC DNA]</scope>
</reference>
<proteinExistence type="predicted"/>
<feature type="chain" id="PRO_5004343868" evidence="1">
    <location>
        <begin position="26"/>
        <end position="389"/>
    </location>
</feature>
<sequence>MIKSPGLAALLCCLSLLLSASTARAACAACLFRCIDFYSVIYSEQGFCLLCVCNAPHMHYYRNNLIQSAWDFKHPVFHSQNIWPRNKPPVFVLPLLDPYAQELLAVPGAAGSPLFPSSHPGSFTILCCLVDAFMKLLALPRALSVSCITGCELGIDEKLRQCTAPQRGCGLTPGKVVDAGFTGGVGRGSVRELIRSGQRQDLLVSAVPPKKWPEQHGCVLQEPLSARSVDILKPYQYGFVAESGNVARLICRGAVAVHMEKLPHLADLLPEEVVEADQQVKHGYGLQVHSSVKLKVTVVRGSDLSGTTAVLAETCCVCPLGWDQLWAQLLNLGDTPGNVKASGALGLLLLGQQQQLLVLSCNSSIPVTGDWKGEDGLSQQQSTSCCYNA</sequence>
<evidence type="ECO:0000313" key="2">
    <source>
        <dbReference type="EMBL" id="EOB04128.1"/>
    </source>
</evidence>
<gene>
    <name evidence="2" type="ORF">Anapl_00189</name>
</gene>
<feature type="signal peptide" evidence="1">
    <location>
        <begin position="1"/>
        <end position="25"/>
    </location>
</feature>
<dbReference type="AlphaFoldDB" id="R0LUL6"/>
<evidence type="ECO:0000313" key="3">
    <source>
        <dbReference type="Proteomes" id="UP000296049"/>
    </source>
</evidence>
<evidence type="ECO:0000256" key="1">
    <source>
        <dbReference type="SAM" id="SignalP"/>
    </source>
</evidence>
<accession>R0LUL6</accession>
<dbReference type="Proteomes" id="UP000296049">
    <property type="component" value="Unassembled WGS sequence"/>
</dbReference>
<name>R0LUL6_ANAPL</name>